<comment type="caution">
    <text evidence="1">The sequence shown here is derived from an EMBL/GenBank/DDBJ whole genome shotgun (WGS) entry which is preliminary data.</text>
</comment>
<keyword evidence="2" id="KW-1185">Reference proteome</keyword>
<sequence length="70" mass="8636">MIKMYRYRMRIANEFTYFTVSKEPIENLQNYFNSHDFRILKDDEGNKSLINFGYATRIDLIDEWEERDDD</sequence>
<dbReference type="PATRIC" id="fig|1229783.3.peg.366"/>
<name>K9B9A4_9STAP</name>
<dbReference type="RefSeq" id="WP_009382108.1">
    <property type="nucleotide sequence ID" value="NZ_AMSQ01000002.1"/>
</dbReference>
<organism evidence="1 2">
    <name type="scientific">Staphylococcus massiliensis S46</name>
    <dbReference type="NCBI Taxonomy" id="1229783"/>
    <lineage>
        <taxon>Bacteria</taxon>
        <taxon>Bacillati</taxon>
        <taxon>Bacillota</taxon>
        <taxon>Bacilli</taxon>
        <taxon>Bacillales</taxon>
        <taxon>Staphylococcaceae</taxon>
        <taxon>Staphylococcus</taxon>
    </lineage>
</organism>
<dbReference type="STRING" id="1229783.C273_01795"/>
<accession>K9B9A4</accession>
<proteinExistence type="predicted"/>
<dbReference type="AlphaFoldDB" id="K9B9A4"/>
<dbReference type="EMBL" id="AMSQ01000002">
    <property type="protein sequence ID" value="EKU50335.1"/>
    <property type="molecule type" value="Genomic_DNA"/>
</dbReference>
<gene>
    <name evidence="1" type="ORF">C273_01795</name>
</gene>
<reference evidence="1 2" key="1">
    <citation type="journal article" date="2013" name="Genome Announc.">
        <title>Genome Sequence of Staphylococcus massiliensis Strain S46, Isolated from the Surface of Healthy Human Skin.</title>
        <authorList>
            <person name="Srivastav R."/>
            <person name="Singh A."/>
            <person name="Jangir P.K."/>
            <person name="Kumari C."/>
            <person name="Muduli S."/>
            <person name="Sharma R."/>
        </authorList>
    </citation>
    <scope>NUCLEOTIDE SEQUENCE [LARGE SCALE GENOMIC DNA]</scope>
    <source>
        <strain evidence="1 2">S46</strain>
    </source>
</reference>
<protein>
    <submittedName>
        <fullName evidence="1">Uncharacterized protein</fullName>
    </submittedName>
</protein>
<evidence type="ECO:0000313" key="2">
    <source>
        <dbReference type="Proteomes" id="UP000009885"/>
    </source>
</evidence>
<evidence type="ECO:0000313" key="1">
    <source>
        <dbReference type="EMBL" id="EKU50335.1"/>
    </source>
</evidence>
<dbReference type="Proteomes" id="UP000009885">
    <property type="component" value="Unassembled WGS sequence"/>
</dbReference>